<dbReference type="CDD" id="cd19579">
    <property type="entry name" value="serpin1K-like"/>
    <property type="match status" value="1"/>
</dbReference>
<evidence type="ECO:0000256" key="2">
    <source>
        <dbReference type="ARBA" id="ARBA00022690"/>
    </source>
</evidence>
<comment type="similarity">
    <text evidence="1 4">Belongs to the serpin family.</text>
</comment>
<dbReference type="SMART" id="SM00093">
    <property type="entry name" value="SERPIN"/>
    <property type="match status" value="1"/>
</dbReference>
<dbReference type="Gene3D" id="3.30.497.10">
    <property type="entry name" value="Antithrombin, subunit I, domain 2"/>
    <property type="match status" value="1"/>
</dbReference>
<organism evidence="7">
    <name type="scientific">Helicoverpa armigera</name>
    <name type="common">Cotton bollworm</name>
    <name type="synonym">Heliothis armigera</name>
    <dbReference type="NCBI Taxonomy" id="29058"/>
    <lineage>
        <taxon>Eukaryota</taxon>
        <taxon>Metazoa</taxon>
        <taxon>Ecdysozoa</taxon>
        <taxon>Arthropoda</taxon>
        <taxon>Hexapoda</taxon>
        <taxon>Insecta</taxon>
        <taxon>Pterygota</taxon>
        <taxon>Neoptera</taxon>
        <taxon>Endopterygota</taxon>
        <taxon>Lepidoptera</taxon>
        <taxon>Glossata</taxon>
        <taxon>Ditrysia</taxon>
        <taxon>Noctuoidea</taxon>
        <taxon>Noctuidae</taxon>
        <taxon>Heliothinae</taxon>
        <taxon>Helicoverpa</taxon>
    </lineage>
</organism>
<feature type="chain" id="PRO_5003322952" evidence="5">
    <location>
        <begin position="17"/>
        <end position="391"/>
    </location>
</feature>
<dbReference type="OrthoDB" id="671595at2759"/>
<evidence type="ECO:0000313" key="7">
    <source>
        <dbReference type="EMBL" id="ADT63775.1"/>
    </source>
</evidence>
<name>F5B4G8_HELAM</name>
<dbReference type="InterPro" id="IPR042185">
    <property type="entry name" value="Serpin_sf_2"/>
</dbReference>
<sequence>MVLYFHLLALVASTMSSDSDELLKQSNDQFTAKMFQKVVKLNPGKSMVMSAFSVLSPLAQLALASEGDSHDEILRAIGLPNDTVTKQVFLDSNKELRSLSRVELKLANRVYVREGGELNPEYAAVSRDVFNSDVKNVDFAKNTEAAKEINTWVEEATNKRIKDLVSADSLNADTAVVLVNAIYFKGKWVSQFSKEDTKDRDFSVSKDKTISLPTMQQSAYFNYGESQELDAKLLEMPYEGDKSSLLIVLPNEIDGLDSLLNKLKDPAVLRKAVDSMYNAKVDVSMPKFKIETKIDLADVLKKMSIEKLFTPGQARLDKLLKESQNLFVSGATQKAYIDVNEEGAEAAAANEFGIAYLSAMIPEQLTFNADHPFVFYLMERNNILFSGVIQS</sequence>
<evidence type="ECO:0000256" key="3">
    <source>
        <dbReference type="ARBA" id="ARBA00022900"/>
    </source>
</evidence>
<dbReference type="InterPro" id="IPR000215">
    <property type="entry name" value="Serpin_fam"/>
</dbReference>
<dbReference type="MEROPS" id="I04.031"/>
<dbReference type="GO" id="GO:0004867">
    <property type="term" value="F:serine-type endopeptidase inhibitor activity"/>
    <property type="evidence" value="ECO:0007669"/>
    <property type="project" value="UniProtKB-KW"/>
</dbReference>
<dbReference type="SMR" id="F5B4G8"/>
<dbReference type="Gene3D" id="2.30.39.10">
    <property type="entry name" value="Alpha-1-antitrypsin, domain 1"/>
    <property type="match status" value="1"/>
</dbReference>
<keyword evidence="2" id="KW-0646">Protease inhibitor</keyword>
<dbReference type="SUPFAM" id="SSF56574">
    <property type="entry name" value="Serpins"/>
    <property type="match status" value="1"/>
</dbReference>
<dbReference type="EMBL" id="HQ615869">
    <property type="protein sequence ID" value="ADT63775.1"/>
    <property type="molecule type" value="mRNA"/>
</dbReference>
<evidence type="ECO:0000256" key="5">
    <source>
        <dbReference type="SAM" id="SignalP"/>
    </source>
</evidence>
<protein>
    <submittedName>
        <fullName evidence="7">Serpin</fullName>
    </submittedName>
</protein>
<dbReference type="PANTHER" id="PTHR11461">
    <property type="entry name" value="SERINE PROTEASE INHIBITOR, SERPIN"/>
    <property type="match status" value="1"/>
</dbReference>
<dbReference type="InterPro" id="IPR042178">
    <property type="entry name" value="Serpin_sf_1"/>
</dbReference>
<dbReference type="PANTHER" id="PTHR11461:SF211">
    <property type="entry name" value="GH10112P-RELATED"/>
    <property type="match status" value="1"/>
</dbReference>
<dbReference type="InterPro" id="IPR023796">
    <property type="entry name" value="Serpin_dom"/>
</dbReference>
<feature type="domain" description="Serpin" evidence="6">
    <location>
        <begin position="32"/>
        <end position="391"/>
    </location>
</feature>
<proteinExistence type="evidence at transcript level"/>
<dbReference type="AlphaFoldDB" id="F5B4G8"/>
<keyword evidence="5" id="KW-0732">Signal</keyword>
<accession>F5B4G8</accession>
<feature type="signal peptide" evidence="5">
    <location>
        <begin position="1"/>
        <end position="16"/>
    </location>
</feature>
<keyword evidence="3" id="KW-0722">Serine protease inhibitor</keyword>
<dbReference type="Pfam" id="PF00079">
    <property type="entry name" value="Serpin"/>
    <property type="match status" value="1"/>
</dbReference>
<dbReference type="GO" id="GO:0005615">
    <property type="term" value="C:extracellular space"/>
    <property type="evidence" value="ECO:0007669"/>
    <property type="project" value="InterPro"/>
</dbReference>
<evidence type="ECO:0000256" key="4">
    <source>
        <dbReference type="RuleBase" id="RU000411"/>
    </source>
</evidence>
<dbReference type="PROSITE" id="PS00284">
    <property type="entry name" value="SERPIN"/>
    <property type="match status" value="1"/>
</dbReference>
<dbReference type="InterPro" id="IPR023795">
    <property type="entry name" value="Serpin_CS"/>
</dbReference>
<reference evidence="7" key="1">
    <citation type="submission" date="2010-11" db="EMBL/GenBank/DDBJ databases">
        <title>The expression pattern and hormone regulation of serpin in Helicoverpa armigera.</title>
        <authorList>
            <person name="Zhang F.X."/>
            <person name="Zhao X.F."/>
        </authorList>
    </citation>
    <scope>NUCLEOTIDE SEQUENCE</scope>
</reference>
<evidence type="ECO:0000256" key="1">
    <source>
        <dbReference type="ARBA" id="ARBA00009500"/>
    </source>
</evidence>
<evidence type="ECO:0000259" key="6">
    <source>
        <dbReference type="SMART" id="SM00093"/>
    </source>
</evidence>
<dbReference type="InterPro" id="IPR036186">
    <property type="entry name" value="Serpin_sf"/>
</dbReference>